<dbReference type="EMBL" id="CP032382">
    <property type="protein sequence ID" value="AYB32033.1"/>
    <property type="molecule type" value="Genomic_DNA"/>
</dbReference>
<keyword evidence="2" id="KW-1185">Reference proteome</keyword>
<organism evidence="1 2">
    <name type="scientific">Chryseolinea soli</name>
    <dbReference type="NCBI Taxonomy" id="2321403"/>
    <lineage>
        <taxon>Bacteria</taxon>
        <taxon>Pseudomonadati</taxon>
        <taxon>Bacteroidota</taxon>
        <taxon>Cytophagia</taxon>
        <taxon>Cytophagales</taxon>
        <taxon>Fulvivirgaceae</taxon>
        <taxon>Chryseolinea</taxon>
    </lineage>
</organism>
<proteinExistence type="predicted"/>
<dbReference type="RefSeq" id="WP_119755294.1">
    <property type="nucleotide sequence ID" value="NZ_CP032382.1"/>
</dbReference>
<reference evidence="2" key="1">
    <citation type="submission" date="2018-09" db="EMBL/GenBank/DDBJ databases">
        <title>Chryseolinea sp. KIS68-18 isolated from soil.</title>
        <authorList>
            <person name="Weon H.-Y."/>
            <person name="Kwon S.-W."/>
            <person name="Lee S.A."/>
        </authorList>
    </citation>
    <scope>NUCLEOTIDE SEQUENCE [LARGE SCALE GENOMIC DNA]</scope>
    <source>
        <strain evidence="2">KIS68-18</strain>
    </source>
</reference>
<dbReference type="SUPFAM" id="SSF56935">
    <property type="entry name" value="Porins"/>
    <property type="match status" value="1"/>
</dbReference>
<gene>
    <name evidence="1" type="ORF">D4L85_16305</name>
</gene>
<sequence length="323" mass="36050">MRKGKYFLVLIILVSYLKQGKAQTVIDNTQIRFFADAGFKAARDSTQKFSNVFQYGNIEMLLTSQVTDKISVLAEPVFLTDGVVLLNRAMLKYSFNDYFNLSAGKLYVPIGLWNNTYYHYARVLTPTVDNPILASSGSRDVGVQLGGDNITRARLGYRLMVGNGNFGSTSSKAITYNISAEPVDNLKFSFSGHHQKIPAGSLAPVEVRLNFVDASAMYMSGKGFEFSMDYIQVNRTNDFTGTSTQDLFFFYGGYKIKKFTPYTYFSNFVIANDVINTTNTNNAALGLRYNFGALSVLKFEALAFEAGDFKKINQVKLLWAIGF</sequence>
<evidence type="ECO:0000313" key="1">
    <source>
        <dbReference type="EMBL" id="AYB32033.1"/>
    </source>
</evidence>
<evidence type="ECO:0000313" key="2">
    <source>
        <dbReference type="Proteomes" id="UP000266183"/>
    </source>
</evidence>
<dbReference type="OrthoDB" id="129001at2"/>
<dbReference type="Proteomes" id="UP000266183">
    <property type="component" value="Chromosome"/>
</dbReference>
<evidence type="ECO:0008006" key="3">
    <source>
        <dbReference type="Google" id="ProtNLM"/>
    </source>
</evidence>
<protein>
    <recommendedName>
        <fullName evidence="3">Porin</fullName>
    </recommendedName>
</protein>
<dbReference type="InterPro" id="IPR023614">
    <property type="entry name" value="Porin_dom_sf"/>
</dbReference>
<dbReference type="Gene3D" id="2.40.160.10">
    <property type="entry name" value="Porin"/>
    <property type="match status" value="1"/>
</dbReference>
<dbReference type="AlphaFoldDB" id="A0A385SJV5"/>
<name>A0A385SJV5_9BACT</name>
<dbReference type="KEGG" id="chk:D4L85_16305"/>
<accession>A0A385SJV5</accession>